<dbReference type="PANTHER" id="PTHR37164">
    <property type="entry name" value="BACTERIOHEMERYTHRIN"/>
    <property type="match status" value="1"/>
</dbReference>
<dbReference type="InterPro" id="IPR012827">
    <property type="entry name" value="Hemerythrin_metal-bd"/>
</dbReference>
<proteinExistence type="inferred from homology"/>
<keyword evidence="3" id="KW-0408">Iron</keyword>
<evidence type="ECO:0000256" key="2">
    <source>
        <dbReference type="ARBA" id="ARBA00022723"/>
    </source>
</evidence>
<protein>
    <submittedName>
        <fullName evidence="5">Putative Hemerythrin family protein</fullName>
    </submittedName>
</protein>
<dbReference type="InterPro" id="IPR035938">
    <property type="entry name" value="Hemerythrin-like_sf"/>
</dbReference>
<dbReference type="STRING" id="1867952.MTBPR1_10218"/>
<name>A0A1C3RCH5_9PROT</name>
<dbReference type="SUPFAM" id="SSF47188">
    <property type="entry name" value="Hemerythrin-like"/>
    <property type="match status" value="1"/>
</dbReference>
<evidence type="ECO:0000256" key="3">
    <source>
        <dbReference type="ARBA" id="ARBA00023004"/>
    </source>
</evidence>
<evidence type="ECO:0000259" key="4">
    <source>
        <dbReference type="Pfam" id="PF01814"/>
    </source>
</evidence>
<dbReference type="InterPro" id="IPR050669">
    <property type="entry name" value="Hemerythrin"/>
</dbReference>
<keyword evidence="6" id="KW-1185">Reference proteome</keyword>
<dbReference type="Gene3D" id="1.20.120.50">
    <property type="entry name" value="Hemerythrin-like"/>
    <property type="match status" value="1"/>
</dbReference>
<accession>A0A1C3RCH5</accession>
<evidence type="ECO:0000313" key="5">
    <source>
        <dbReference type="EMBL" id="SCA54971.1"/>
    </source>
</evidence>
<dbReference type="Pfam" id="PF01814">
    <property type="entry name" value="Hemerythrin"/>
    <property type="match status" value="1"/>
</dbReference>
<comment type="similarity">
    <text evidence="1">Belongs to the hemerythrin family.</text>
</comment>
<dbReference type="CDD" id="cd12107">
    <property type="entry name" value="Hemerythrin"/>
    <property type="match status" value="1"/>
</dbReference>
<sequence length="134" mass="16143">MIRLEWDDQTFSVGHPDLDSQHKKLRDVIIDFATHLNIDYCESQVHARLLGFIELSKEHMMCEEQLMKTHDYPDSEAHHKIHKAHFIKLLSLVSDDEKYEQKDVEHIIDYLAQWWLSHIQNEDMKYKPFLKKKD</sequence>
<dbReference type="InterPro" id="IPR012312">
    <property type="entry name" value="Hemerythrin-like"/>
</dbReference>
<keyword evidence="2" id="KW-0479">Metal-binding</keyword>
<dbReference type="AlphaFoldDB" id="A0A1C3RCH5"/>
<dbReference type="NCBIfam" id="TIGR02481">
    <property type="entry name" value="hemeryth_dom"/>
    <property type="match status" value="1"/>
</dbReference>
<dbReference type="OrthoDB" id="7305302at2"/>
<dbReference type="PANTHER" id="PTHR37164:SF1">
    <property type="entry name" value="BACTERIOHEMERYTHRIN"/>
    <property type="match status" value="1"/>
</dbReference>
<gene>
    <name evidence="5" type="ORF">MTBPR1_10218</name>
</gene>
<dbReference type="GO" id="GO:0046872">
    <property type="term" value="F:metal ion binding"/>
    <property type="evidence" value="ECO:0007669"/>
    <property type="project" value="UniProtKB-KW"/>
</dbReference>
<organism evidence="5 6">
    <name type="scientific">Candidatus Terasakiella magnetica</name>
    <dbReference type="NCBI Taxonomy" id="1867952"/>
    <lineage>
        <taxon>Bacteria</taxon>
        <taxon>Pseudomonadati</taxon>
        <taxon>Pseudomonadota</taxon>
        <taxon>Alphaproteobacteria</taxon>
        <taxon>Rhodospirillales</taxon>
        <taxon>Terasakiellaceae</taxon>
        <taxon>Terasakiella</taxon>
    </lineage>
</organism>
<reference evidence="5 6" key="1">
    <citation type="submission" date="2016-07" db="EMBL/GenBank/DDBJ databases">
        <authorList>
            <person name="Lefevre C.T."/>
        </authorList>
    </citation>
    <scope>NUCLEOTIDE SEQUENCE [LARGE SCALE GENOMIC DNA]</scope>
    <source>
        <strain evidence="5">PR1</strain>
    </source>
</reference>
<dbReference type="EMBL" id="FLYE01000001">
    <property type="protein sequence ID" value="SCA54971.1"/>
    <property type="molecule type" value="Genomic_DNA"/>
</dbReference>
<dbReference type="Proteomes" id="UP000231658">
    <property type="component" value="Unassembled WGS sequence"/>
</dbReference>
<dbReference type="RefSeq" id="WP_069185697.1">
    <property type="nucleotide sequence ID" value="NZ_FLYE01000001.1"/>
</dbReference>
<feature type="domain" description="Hemerythrin-like" evidence="4">
    <location>
        <begin position="17"/>
        <end position="130"/>
    </location>
</feature>
<evidence type="ECO:0000313" key="6">
    <source>
        <dbReference type="Proteomes" id="UP000231658"/>
    </source>
</evidence>
<evidence type="ECO:0000256" key="1">
    <source>
        <dbReference type="ARBA" id="ARBA00010587"/>
    </source>
</evidence>